<feature type="domain" description="Response regulatory" evidence="11">
    <location>
        <begin position="478"/>
        <end position="594"/>
    </location>
</feature>
<keyword evidence="4 9" id="KW-0597">Phosphoprotein</keyword>
<dbReference type="InterPro" id="IPR011006">
    <property type="entry name" value="CheY-like_superfamily"/>
</dbReference>
<dbReference type="RefSeq" id="WP_143328236.1">
    <property type="nucleotide sequence ID" value="NZ_FCOE02000055.1"/>
</dbReference>
<dbReference type="InterPro" id="IPR003661">
    <property type="entry name" value="HisK_dim/P_dom"/>
</dbReference>
<feature type="domain" description="Histidine kinase" evidence="10">
    <location>
        <begin position="236"/>
        <end position="454"/>
    </location>
</feature>
<dbReference type="InterPro" id="IPR036097">
    <property type="entry name" value="HisK_dim/P_sf"/>
</dbReference>
<comment type="caution">
    <text evidence="13">The sequence shown here is derived from an EMBL/GenBank/DDBJ whole genome shotgun (WGS) entry which is preliminary data.</text>
</comment>
<dbReference type="Gene3D" id="3.40.50.2300">
    <property type="match status" value="1"/>
</dbReference>
<dbReference type="SUPFAM" id="SSF55874">
    <property type="entry name" value="ATPase domain of HSP90 chaperone/DNA topoisomerase II/histidine kinase"/>
    <property type="match status" value="1"/>
</dbReference>
<dbReference type="SUPFAM" id="SSF52172">
    <property type="entry name" value="CheY-like"/>
    <property type="match status" value="1"/>
</dbReference>
<dbReference type="Pfam" id="PF00512">
    <property type="entry name" value="HisKA"/>
    <property type="match status" value="1"/>
</dbReference>
<dbReference type="InterPro" id="IPR036890">
    <property type="entry name" value="HATPase_C_sf"/>
</dbReference>
<dbReference type="PROSITE" id="PS50110">
    <property type="entry name" value="RESPONSE_REGULATORY"/>
    <property type="match status" value="1"/>
</dbReference>
<evidence type="ECO:0000256" key="6">
    <source>
        <dbReference type="ARBA" id="ARBA00022777"/>
    </source>
</evidence>
<reference evidence="13" key="1">
    <citation type="submission" date="2016-01" db="EMBL/GenBank/DDBJ databases">
        <authorList>
            <person name="Peeters C."/>
        </authorList>
    </citation>
    <scope>NUCLEOTIDE SEQUENCE [LARGE SCALE GENOMIC DNA]</scope>
    <source>
        <strain evidence="13">LMG 29323</strain>
    </source>
</reference>
<gene>
    <name evidence="13" type="ORF">AWB80_07740</name>
</gene>
<keyword evidence="6 13" id="KW-0418">Kinase</keyword>
<evidence type="ECO:0000256" key="4">
    <source>
        <dbReference type="ARBA" id="ARBA00022553"/>
    </source>
</evidence>
<evidence type="ECO:0000256" key="1">
    <source>
        <dbReference type="ARBA" id="ARBA00000085"/>
    </source>
</evidence>
<dbReference type="PROSITE" id="PS50113">
    <property type="entry name" value="PAC"/>
    <property type="match status" value="1"/>
</dbReference>
<keyword evidence="14" id="KW-1185">Reference proteome</keyword>
<evidence type="ECO:0000256" key="3">
    <source>
        <dbReference type="ARBA" id="ARBA00012438"/>
    </source>
</evidence>
<dbReference type="InterPro" id="IPR001789">
    <property type="entry name" value="Sig_transdc_resp-reg_receiver"/>
</dbReference>
<dbReference type="GO" id="GO:0005886">
    <property type="term" value="C:plasma membrane"/>
    <property type="evidence" value="ECO:0007669"/>
    <property type="project" value="UniProtKB-SubCell"/>
</dbReference>
<dbReference type="Pfam" id="PF02518">
    <property type="entry name" value="HATPase_c"/>
    <property type="match status" value="1"/>
</dbReference>
<dbReference type="NCBIfam" id="TIGR00229">
    <property type="entry name" value="sensory_box"/>
    <property type="match status" value="1"/>
</dbReference>
<dbReference type="AlphaFoldDB" id="A0A158E089"/>
<dbReference type="Gene3D" id="1.10.287.130">
    <property type="match status" value="1"/>
</dbReference>
<dbReference type="InterPro" id="IPR035965">
    <property type="entry name" value="PAS-like_dom_sf"/>
</dbReference>
<evidence type="ECO:0000259" key="10">
    <source>
        <dbReference type="PROSITE" id="PS50109"/>
    </source>
</evidence>
<keyword evidence="5" id="KW-0808">Transferase</keyword>
<accession>A0A158E089</accession>
<dbReference type="EMBL" id="FCOE02000055">
    <property type="protein sequence ID" value="SAK99876.1"/>
    <property type="molecule type" value="Genomic_DNA"/>
</dbReference>
<dbReference type="SMART" id="SM00388">
    <property type="entry name" value="HisKA"/>
    <property type="match status" value="1"/>
</dbReference>
<dbReference type="EC" id="2.7.13.3" evidence="3"/>
<evidence type="ECO:0000256" key="5">
    <source>
        <dbReference type="ARBA" id="ARBA00022679"/>
    </source>
</evidence>
<dbReference type="PANTHER" id="PTHR43547:SF2">
    <property type="entry name" value="HYBRID SIGNAL TRANSDUCTION HISTIDINE KINASE C"/>
    <property type="match status" value="1"/>
</dbReference>
<dbReference type="InterPro" id="IPR003594">
    <property type="entry name" value="HATPase_dom"/>
</dbReference>
<dbReference type="SMART" id="SM00387">
    <property type="entry name" value="HATPase_c"/>
    <property type="match status" value="1"/>
</dbReference>
<dbReference type="CDD" id="cd17580">
    <property type="entry name" value="REC_2_DhkD-like"/>
    <property type="match status" value="1"/>
</dbReference>
<keyword evidence="8" id="KW-0472">Membrane</keyword>
<dbReference type="PANTHER" id="PTHR43547">
    <property type="entry name" value="TWO-COMPONENT HISTIDINE KINASE"/>
    <property type="match status" value="1"/>
</dbReference>
<dbReference type="InterPro" id="IPR005467">
    <property type="entry name" value="His_kinase_dom"/>
</dbReference>
<dbReference type="SMART" id="SM00448">
    <property type="entry name" value="REC"/>
    <property type="match status" value="1"/>
</dbReference>
<evidence type="ECO:0000259" key="11">
    <source>
        <dbReference type="PROSITE" id="PS50110"/>
    </source>
</evidence>
<dbReference type="SUPFAM" id="SSF47384">
    <property type="entry name" value="Homodimeric domain of signal transducing histidine kinase"/>
    <property type="match status" value="1"/>
</dbReference>
<organism evidence="13 14">
    <name type="scientific">Caballeronia pedi</name>
    <dbReference type="NCBI Taxonomy" id="1777141"/>
    <lineage>
        <taxon>Bacteria</taxon>
        <taxon>Pseudomonadati</taxon>
        <taxon>Pseudomonadota</taxon>
        <taxon>Betaproteobacteria</taxon>
        <taxon>Burkholderiales</taxon>
        <taxon>Burkholderiaceae</taxon>
        <taxon>Caballeronia</taxon>
    </lineage>
</organism>
<protein>
    <recommendedName>
        <fullName evidence="3">histidine kinase</fullName>
        <ecNumber evidence="3">2.7.13.3</ecNumber>
    </recommendedName>
</protein>
<comment type="catalytic activity">
    <reaction evidence="1">
        <text>ATP + protein L-histidine = ADP + protein N-phospho-L-histidine.</text>
        <dbReference type="EC" id="2.7.13.3"/>
    </reaction>
</comment>
<evidence type="ECO:0000256" key="7">
    <source>
        <dbReference type="ARBA" id="ARBA00023012"/>
    </source>
</evidence>
<dbReference type="Pfam" id="PF13188">
    <property type="entry name" value="PAS_8"/>
    <property type="match status" value="1"/>
</dbReference>
<sequence length="605" mass="66019">MLDMVPGHDRHWFEIYGTVARTGKARHFQNEAVALGRYFDVHAFRPNPSAPNEVAVLFSDITEKRASEVRLQKSERSAQAAAREAWAATRRLDAVLETAPIGIAVTDHSGVIQRVNRCFTQIWGENHPRPTEISDFSLWKARWADHSEKHGQVIKADEWTTARVLRGEEAATDLVTIESFDAPPIYRTVLSTGARIESESGEIVGAVVAQLDITERIHAEEELRLADKRKDEFLAMLSHELRNPLAPIASAAELMRASPNDESRVSKATAIIARQVKHITGLIDDLLDVSRVTQGLIKLSPEVVDVNRVAADAVEQVRPLIEHKHHRLSLRTPNSAALVRVDPKRLTQVFVNLLNNAARYTPEQGTIEFSVAVDGPQVRVTVSDNGIGMTPDVTARAFELFSQAERSADRSQGGLGIGLALVGSLIALHGGTVRAFSAGPGQGSKFVVCLPHVEMTGAVLDEQVDSGSHGSPSLSQLRVLIVDDNADAAETLGMLMQTMGTEVRTAANANAALALTERWRPDVCLLDIGLPDIDGYRLARMMRARPDLAGTVLVAVTGYGLQKDREEALEAGFDHHFVKPLDISKLFSLVGTIASSQSDQLPLRP</sequence>
<evidence type="ECO:0000313" key="13">
    <source>
        <dbReference type="EMBL" id="SAK99876.1"/>
    </source>
</evidence>
<evidence type="ECO:0000313" key="14">
    <source>
        <dbReference type="Proteomes" id="UP000054911"/>
    </source>
</evidence>
<comment type="subcellular location">
    <subcellularLocation>
        <location evidence="2">Cell inner membrane</location>
        <topology evidence="2">Multi-pass membrane protein</topology>
    </subcellularLocation>
</comment>
<proteinExistence type="predicted"/>
<dbReference type="FunFam" id="3.30.565.10:FF:000006">
    <property type="entry name" value="Sensor histidine kinase WalK"/>
    <property type="match status" value="1"/>
</dbReference>
<dbReference type="PRINTS" id="PR00344">
    <property type="entry name" value="BCTRLSENSOR"/>
</dbReference>
<dbReference type="Pfam" id="PF00072">
    <property type="entry name" value="Response_reg"/>
    <property type="match status" value="1"/>
</dbReference>
<dbReference type="CDD" id="cd00075">
    <property type="entry name" value="HATPase"/>
    <property type="match status" value="1"/>
</dbReference>
<dbReference type="FunFam" id="1.10.287.130:FF:000001">
    <property type="entry name" value="Two-component sensor histidine kinase"/>
    <property type="match status" value="1"/>
</dbReference>
<name>A0A158E089_9BURK</name>
<dbReference type="GO" id="GO:0000155">
    <property type="term" value="F:phosphorelay sensor kinase activity"/>
    <property type="evidence" value="ECO:0007669"/>
    <property type="project" value="InterPro"/>
</dbReference>
<feature type="modified residue" description="4-aspartylphosphate" evidence="9">
    <location>
        <position position="527"/>
    </location>
</feature>
<dbReference type="Proteomes" id="UP000054911">
    <property type="component" value="Unassembled WGS sequence"/>
</dbReference>
<dbReference type="InterPro" id="IPR004358">
    <property type="entry name" value="Sig_transdc_His_kin-like_C"/>
</dbReference>
<dbReference type="PROSITE" id="PS50109">
    <property type="entry name" value="HIS_KIN"/>
    <property type="match status" value="1"/>
</dbReference>
<keyword evidence="7" id="KW-0902">Two-component regulatory system</keyword>
<dbReference type="Gene3D" id="3.30.565.10">
    <property type="entry name" value="Histidine kinase-like ATPase, C-terminal domain"/>
    <property type="match status" value="1"/>
</dbReference>
<evidence type="ECO:0000256" key="9">
    <source>
        <dbReference type="PROSITE-ProRule" id="PRU00169"/>
    </source>
</evidence>
<evidence type="ECO:0000256" key="8">
    <source>
        <dbReference type="ARBA" id="ARBA00023136"/>
    </source>
</evidence>
<feature type="domain" description="PAC" evidence="12">
    <location>
        <begin position="170"/>
        <end position="225"/>
    </location>
</feature>
<dbReference type="STRING" id="1777141.AWB80_07740"/>
<evidence type="ECO:0000259" key="12">
    <source>
        <dbReference type="PROSITE" id="PS50113"/>
    </source>
</evidence>
<dbReference type="SUPFAM" id="SSF55785">
    <property type="entry name" value="PYP-like sensor domain (PAS domain)"/>
    <property type="match status" value="1"/>
</dbReference>
<dbReference type="CDD" id="cd00082">
    <property type="entry name" value="HisKA"/>
    <property type="match status" value="1"/>
</dbReference>
<dbReference type="InterPro" id="IPR000014">
    <property type="entry name" value="PAS"/>
</dbReference>
<evidence type="ECO:0000256" key="2">
    <source>
        <dbReference type="ARBA" id="ARBA00004429"/>
    </source>
</evidence>
<dbReference type="Gene3D" id="3.30.450.20">
    <property type="entry name" value="PAS domain"/>
    <property type="match status" value="1"/>
</dbReference>
<dbReference type="InterPro" id="IPR000700">
    <property type="entry name" value="PAS-assoc_C"/>
</dbReference>